<feature type="compositionally biased region" description="Acidic residues" evidence="1">
    <location>
        <begin position="57"/>
        <end position="73"/>
    </location>
</feature>
<feature type="region of interest" description="Disordered" evidence="1">
    <location>
        <begin position="170"/>
        <end position="190"/>
    </location>
</feature>
<evidence type="ECO:0000256" key="1">
    <source>
        <dbReference type="SAM" id="MobiDB-lite"/>
    </source>
</evidence>
<sequence length="607" mass="67301">MSSPTSSPMSTSKKRKFDERLAESSTANANAQASSVVATDPTTITESESKSKSGSESESESESEYEYEPEPDEGQSPRNYLPITQGVRSPTRTVPATRARPVNRASYFAVPASLRPANVLGRVRGLLPPWFRRQRPVQRPRPQTQVILVGSLIKSTKRVALDVSRPSAHPFVPNSLPERPRQSIQAGPSNAQLQHDVVMNEAGPSNAQLQHDVDMNEAGPSNAQLQNDVDMNEVALSNAQLQHEFDIAQARPSNAQLQHDVDSTQAGSPNAQLQHVNDSTQAGSPNAQLQHDVDNTQAASSNGQLQHDADSAQAASSNGQLQHDADSAQAASSNGQLQHDADNTQPGPSNGQLQHDIDSAQPGPSNGQLQHDIDSSQAAPSNDQLQHDIELDDRNDYLDDTAGTQTWWRAAVNEETSDDEASIRPSFGRQGQVIPHVLPVAAIYKAARRDVVKSLQSRRWPMGRPTEHAIESRLKDRIFQLITRRRLLLPDEDNPAKLRHIEQKRLERNARIIASFGNATEMRIKHSVAHRREFVDKLIANEKIRSDELLAEEKKVLGYHCYEHFKEFIESCDDQKIAWKPKNTTTGCTHHSRRVCYFPNSQEHCHR</sequence>
<dbReference type="Proteomes" id="UP000799437">
    <property type="component" value="Unassembled WGS sequence"/>
</dbReference>
<gene>
    <name evidence="2" type="ORF">EJ05DRAFT_143291</name>
</gene>
<dbReference type="RefSeq" id="XP_033596944.1">
    <property type="nucleotide sequence ID" value="XM_033739255.1"/>
</dbReference>
<feature type="compositionally biased region" description="Polar residues" evidence="1">
    <location>
        <begin position="254"/>
        <end position="305"/>
    </location>
</feature>
<evidence type="ECO:0000313" key="3">
    <source>
        <dbReference type="Proteomes" id="UP000799437"/>
    </source>
</evidence>
<protein>
    <submittedName>
        <fullName evidence="2">Uncharacterized protein</fullName>
    </submittedName>
</protein>
<organism evidence="2 3">
    <name type="scientific">Pseudovirgaria hyperparasitica</name>
    <dbReference type="NCBI Taxonomy" id="470096"/>
    <lineage>
        <taxon>Eukaryota</taxon>
        <taxon>Fungi</taxon>
        <taxon>Dikarya</taxon>
        <taxon>Ascomycota</taxon>
        <taxon>Pezizomycotina</taxon>
        <taxon>Dothideomycetes</taxon>
        <taxon>Dothideomycetes incertae sedis</taxon>
        <taxon>Acrospermales</taxon>
        <taxon>Acrospermaceae</taxon>
        <taxon>Pseudovirgaria</taxon>
    </lineage>
</organism>
<feature type="compositionally biased region" description="Polar residues" evidence="1">
    <location>
        <begin position="343"/>
        <end position="353"/>
    </location>
</feature>
<reference evidence="2" key="1">
    <citation type="journal article" date="2020" name="Stud. Mycol.">
        <title>101 Dothideomycetes genomes: a test case for predicting lifestyles and emergence of pathogens.</title>
        <authorList>
            <person name="Haridas S."/>
            <person name="Albert R."/>
            <person name="Binder M."/>
            <person name="Bloem J."/>
            <person name="Labutti K."/>
            <person name="Salamov A."/>
            <person name="Andreopoulos B."/>
            <person name="Baker S."/>
            <person name="Barry K."/>
            <person name="Bills G."/>
            <person name="Bluhm B."/>
            <person name="Cannon C."/>
            <person name="Castanera R."/>
            <person name="Culley D."/>
            <person name="Daum C."/>
            <person name="Ezra D."/>
            <person name="Gonzalez J."/>
            <person name="Henrissat B."/>
            <person name="Kuo A."/>
            <person name="Liang C."/>
            <person name="Lipzen A."/>
            <person name="Lutzoni F."/>
            <person name="Magnuson J."/>
            <person name="Mondo S."/>
            <person name="Nolan M."/>
            <person name="Ohm R."/>
            <person name="Pangilinan J."/>
            <person name="Park H.-J."/>
            <person name="Ramirez L."/>
            <person name="Alfaro M."/>
            <person name="Sun H."/>
            <person name="Tritt A."/>
            <person name="Yoshinaga Y."/>
            <person name="Zwiers L.-H."/>
            <person name="Turgeon B."/>
            <person name="Goodwin S."/>
            <person name="Spatafora J."/>
            <person name="Crous P."/>
            <person name="Grigoriev I."/>
        </authorList>
    </citation>
    <scope>NUCLEOTIDE SEQUENCE</scope>
    <source>
        <strain evidence="2">CBS 121739</strain>
    </source>
</reference>
<feature type="region of interest" description="Disordered" evidence="1">
    <location>
        <begin position="1"/>
        <end position="98"/>
    </location>
</feature>
<dbReference type="GeneID" id="54480309"/>
<feature type="compositionally biased region" description="Low complexity" evidence="1">
    <location>
        <begin position="1"/>
        <end position="11"/>
    </location>
</feature>
<accession>A0A6A6VW75</accession>
<keyword evidence="3" id="KW-1185">Reference proteome</keyword>
<proteinExistence type="predicted"/>
<dbReference type="EMBL" id="ML996580">
    <property type="protein sequence ID" value="KAF2754493.1"/>
    <property type="molecule type" value="Genomic_DNA"/>
</dbReference>
<feature type="region of interest" description="Disordered" evidence="1">
    <location>
        <begin position="254"/>
        <end position="382"/>
    </location>
</feature>
<dbReference type="AlphaFoldDB" id="A0A6A6VW75"/>
<feature type="compositionally biased region" description="Polar residues" evidence="1">
    <location>
        <begin position="362"/>
        <end position="382"/>
    </location>
</feature>
<feature type="compositionally biased region" description="Low complexity" evidence="1">
    <location>
        <begin position="23"/>
        <end position="39"/>
    </location>
</feature>
<name>A0A6A6VW75_9PEZI</name>
<evidence type="ECO:0000313" key="2">
    <source>
        <dbReference type="EMBL" id="KAF2754493.1"/>
    </source>
</evidence>